<proteinExistence type="predicted"/>
<dbReference type="EMBL" id="UGYV01000001">
    <property type="protein sequence ID" value="SUI93605.1"/>
    <property type="molecule type" value="Genomic_DNA"/>
</dbReference>
<protein>
    <submittedName>
        <fullName evidence="1">Uncharacterized protein</fullName>
    </submittedName>
</protein>
<dbReference type="Proteomes" id="UP000255061">
    <property type="component" value="Unassembled WGS sequence"/>
</dbReference>
<dbReference type="AlphaFoldDB" id="A0A380B6J1"/>
<reference evidence="1 2" key="1">
    <citation type="submission" date="2018-06" db="EMBL/GenBank/DDBJ databases">
        <authorList>
            <consortium name="Pathogen Informatics"/>
            <person name="Doyle S."/>
        </authorList>
    </citation>
    <scope>NUCLEOTIDE SEQUENCE [LARGE SCALE GENOMIC DNA]</scope>
    <source>
        <strain evidence="1 2">NCTC10736</strain>
    </source>
</reference>
<name>A0A380B6J1_9GAMM</name>
<accession>A0A380B6J1</accession>
<organism evidence="1 2">
    <name type="scientific">Shewanella morhuae</name>
    <dbReference type="NCBI Taxonomy" id="365591"/>
    <lineage>
        <taxon>Bacteria</taxon>
        <taxon>Pseudomonadati</taxon>
        <taxon>Pseudomonadota</taxon>
        <taxon>Gammaproteobacteria</taxon>
        <taxon>Alteromonadales</taxon>
        <taxon>Shewanellaceae</taxon>
        <taxon>Shewanella</taxon>
    </lineage>
</organism>
<evidence type="ECO:0000313" key="1">
    <source>
        <dbReference type="EMBL" id="SUI93605.1"/>
    </source>
</evidence>
<sequence>MAKKSHLFAHLLRHFRSRREDLLTRFRQHHEDPTELSLIRLAEVFGALDCLYWQSLGCGEVLLAKKIARTIKKPFEVFSAVSHVSTVTAHSNFSKTTSESCNPQ</sequence>
<gene>
    <name evidence="1" type="ORF">NCTC10736_03758</name>
</gene>
<evidence type="ECO:0000313" key="2">
    <source>
        <dbReference type="Proteomes" id="UP000255061"/>
    </source>
</evidence>